<organism evidence="1 2">
    <name type="scientific">Limnochorda pilosa</name>
    <dbReference type="NCBI Taxonomy" id="1555112"/>
    <lineage>
        <taxon>Bacteria</taxon>
        <taxon>Bacillati</taxon>
        <taxon>Bacillota</taxon>
        <taxon>Limnochordia</taxon>
        <taxon>Limnochordales</taxon>
        <taxon>Limnochordaceae</taxon>
        <taxon>Limnochorda</taxon>
    </lineage>
</organism>
<evidence type="ECO:0000313" key="1">
    <source>
        <dbReference type="EMBL" id="BAS29378.1"/>
    </source>
</evidence>
<dbReference type="EMBL" id="AP014924">
    <property type="protein sequence ID" value="BAS29378.1"/>
    <property type="molecule type" value="Genomic_DNA"/>
</dbReference>
<dbReference type="STRING" id="1555112.LIP_3567"/>
<keyword evidence="2" id="KW-1185">Reference proteome</keyword>
<evidence type="ECO:0000313" key="2">
    <source>
        <dbReference type="Proteomes" id="UP000065807"/>
    </source>
</evidence>
<sequence>MTALLNVLRPVLELAALVLGVVNGTYILRHYRRDRPRIEVSFIHPDVYQWWFRLPPREDQGHPAWRFGFLLYIGISNNGLGADTPTSWHLHVPQRTRRRAELKPINVSMPTFQLPTGDGKVFPVLGQVDPIYRGDLCVEPGRSISGMAYYHLGVWGDAAWDPVIRDGRIHAELAVGTVLGQRVRAPVTLTEVPLAKVKEMIPEIEKLP</sequence>
<accession>A0A0K2SQH0</accession>
<dbReference type="RefSeq" id="WP_068141017.1">
    <property type="nucleotide sequence ID" value="NZ_AP014924.1"/>
</dbReference>
<dbReference type="KEGG" id="lpil:LIP_3567"/>
<protein>
    <submittedName>
        <fullName evidence="1">Uncharacterized protein</fullName>
    </submittedName>
</protein>
<proteinExistence type="predicted"/>
<gene>
    <name evidence="1" type="ORF">LIP_3567</name>
</gene>
<dbReference type="AlphaFoldDB" id="A0A0K2SQH0"/>
<reference evidence="2" key="2">
    <citation type="journal article" date="2016" name="Int. J. Syst. Evol. Microbiol.">
        <title>Complete genome sequence and cell structure of Limnochorda pilosa, a Gram-negative spore-former within the phylum Firmicutes.</title>
        <authorList>
            <person name="Watanabe M."/>
            <person name="Kojima H."/>
            <person name="Fukui M."/>
        </authorList>
    </citation>
    <scope>NUCLEOTIDE SEQUENCE [LARGE SCALE GENOMIC DNA]</scope>
    <source>
        <strain evidence="2">HC45</strain>
    </source>
</reference>
<name>A0A0K2SQH0_LIMPI</name>
<dbReference type="Proteomes" id="UP000065807">
    <property type="component" value="Chromosome"/>
</dbReference>
<reference evidence="2" key="1">
    <citation type="submission" date="2015-07" db="EMBL/GenBank/DDBJ databases">
        <title>Complete genome sequence and phylogenetic analysis of Limnochorda pilosa.</title>
        <authorList>
            <person name="Watanabe M."/>
            <person name="Kojima H."/>
            <person name="Fukui M."/>
        </authorList>
    </citation>
    <scope>NUCLEOTIDE SEQUENCE [LARGE SCALE GENOMIC DNA]</scope>
    <source>
        <strain evidence="2">HC45</strain>
    </source>
</reference>